<accession>W4VDD3</accession>
<evidence type="ECO:0000256" key="12">
    <source>
        <dbReference type="ARBA" id="ARBA00023316"/>
    </source>
</evidence>
<proteinExistence type="inferred from homology"/>
<dbReference type="InterPro" id="IPR012338">
    <property type="entry name" value="Beta-lactam/transpept-like"/>
</dbReference>
<keyword evidence="11" id="KW-0472">Membrane</keyword>
<keyword evidence="9" id="KW-0573">Peptidoglycan synthesis</keyword>
<dbReference type="InterPro" id="IPR050515">
    <property type="entry name" value="Beta-lactam/transpept"/>
</dbReference>
<dbReference type="GO" id="GO:0071972">
    <property type="term" value="F:peptidoglycan L,D-transpeptidase activity"/>
    <property type="evidence" value="ECO:0007669"/>
    <property type="project" value="TreeGrafter"/>
</dbReference>
<evidence type="ECO:0000259" key="14">
    <source>
        <dbReference type="Pfam" id="PF00905"/>
    </source>
</evidence>
<reference evidence="16 17" key="1">
    <citation type="journal article" date="2014" name="Genome Announc.">
        <title>Draft Genome Sequence of the Boron-Tolerant and Moderately Halotolerant Bacterium Gracilibacillus boraciitolerans JCM 21714T.</title>
        <authorList>
            <person name="Ahmed I."/>
            <person name="Oshima K."/>
            <person name="Suda W."/>
            <person name="Kitamura K."/>
            <person name="Iida T."/>
            <person name="Ohmori Y."/>
            <person name="Fujiwara T."/>
            <person name="Hattori M."/>
            <person name="Ohkuma M."/>
        </authorList>
    </citation>
    <scope>NUCLEOTIDE SEQUENCE [LARGE SCALE GENOMIC DNA]</scope>
    <source>
        <strain evidence="16 17">JCM 21714</strain>
    </source>
</reference>
<dbReference type="GO" id="GO:0008360">
    <property type="term" value="P:regulation of cell shape"/>
    <property type="evidence" value="ECO:0007669"/>
    <property type="project" value="UniProtKB-KW"/>
</dbReference>
<evidence type="ECO:0000256" key="10">
    <source>
        <dbReference type="ARBA" id="ARBA00022989"/>
    </source>
</evidence>
<evidence type="ECO:0000256" key="8">
    <source>
        <dbReference type="ARBA" id="ARBA00022960"/>
    </source>
</evidence>
<dbReference type="InterPro" id="IPR005311">
    <property type="entry name" value="PBP_dimer"/>
</dbReference>
<dbReference type="SUPFAM" id="SSF56519">
    <property type="entry name" value="Penicillin binding protein dimerisation domain"/>
    <property type="match status" value="1"/>
</dbReference>
<comment type="similarity">
    <text evidence="4">Belongs to the transpeptidase family.</text>
</comment>
<keyword evidence="7" id="KW-0812">Transmembrane</keyword>
<keyword evidence="6" id="KW-1003">Cell membrane</keyword>
<sequence length="559" mass="62622">MIAERLTDEEKTLDSGDKYQVELDKITEEDLEQIEWTPELLNMIAIKKELDSAFELSPHVIVNEGLTDEEYAQVAEHLYELQGINAVIDWERQKLYDETLSSFFGNLTSSDEGIPRENSEFYLTNGYTWNDRVGTSGLEQEYEHVLRGRKEKVQYTTTTNGDVINSDVVVEGQRGKDLILTIDMEYQAEVDKIVKEELRKAINNPGSNNGYLQDALAVVMDPQTGGDILALSGFRYDKEEQEYLNQAYRTIYDSHEPGSSIKGATVLAGYQEGVIDIGTILDESAIKIKSTPRFASYSYLGRSNSDLEALQKSSNVYMGRIAIKIAGATYREGGEILHNFDYAAFDLMRNYFSQFGLGVKTGGVDLPFEATGLTGINPDQGKLLYMAIGQYDTYTTLQLAQYVSTIANDGYRMKPRLVKEIREPGGGDGTPGELIRSINPEVLNRVDMDDKYIERVQTGFRRVVTSGTASGQWSGFPYEVAAKTGTAEKPKYEDGKQVAYTENLSLVGYSPLEEPEVAFAVIVPENGTGDNRHQVHHAIGKRIIETYYEFKNKTDKSKE</sequence>
<dbReference type="GO" id="GO:0008658">
    <property type="term" value="F:penicillin binding"/>
    <property type="evidence" value="ECO:0007669"/>
    <property type="project" value="InterPro"/>
</dbReference>
<comment type="catalytic activity">
    <reaction evidence="13">
        <text>Preferential cleavage: (Ac)2-L-Lys-D-Ala-|-D-Ala. Also transpeptidation of peptidyl-alanyl moieties that are N-acyl substituents of D-alanine.</text>
        <dbReference type="EC" id="3.4.16.4"/>
    </reaction>
</comment>
<dbReference type="Gene3D" id="3.90.1310.10">
    <property type="entry name" value="Penicillin-binding protein 2a (Domain 2)"/>
    <property type="match status" value="1"/>
</dbReference>
<dbReference type="GO" id="GO:0051301">
    <property type="term" value="P:cell division"/>
    <property type="evidence" value="ECO:0007669"/>
    <property type="project" value="UniProtKB-KW"/>
</dbReference>
<dbReference type="Gene3D" id="1.10.10.1230">
    <property type="entry name" value="Penicillin-binding protein, N-terminal non-catalytic domain, head sub-domain"/>
    <property type="match status" value="1"/>
</dbReference>
<dbReference type="Pfam" id="PF00905">
    <property type="entry name" value="Transpeptidase"/>
    <property type="match status" value="1"/>
</dbReference>
<comment type="subcellular location">
    <subcellularLocation>
        <location evidence="2">Cell membrane</location>
    </subcellularLocation>
    <subcellularLocation>
        <location evidence="1">Membrane</location>
        <topology evidence="1">Single-pass membrane protein</topology>
    </subcellularLocation>
</comment>
<keyword evidence="16" id="KW-0132">Cell division</keyword>
<evidence type="ECO:0000256" key="2">
    <source>
        <dbReference type="ARBA" id="ARBA00004236"/>
    </source>
</evidence>
<dbReference type="PANTHER" id="PTHR30627:SF2">
    <property type="entry name" value="PEPTIDOGLYCAN D,D-TRANSPEPTIDASE MRDA"/>
    <property type="match status" value="1"/>
</dbReference>
<feature type="domain" description="Penicillin-binding protein dimerisation" evidence="15">
    <location>
        <begin position="23"/>
        <end position="165"/>
    </location>
</feature>
<evidence type="ECO:0000256" key="3">
    <source>
        <dbReference type="ARBA" id="ARBA00004752"/>
    </source>
</evidence>
<dbReference type="GO" id="GO:0009002">
    <property type="term" value="F:serine-type D-Ala-D-Ala carboxypeptidase activity"/>
    <property type="evidence" value="ECO:0007669"/>
    <property type="project" value="UniProtKB-EC"/>
</dbReference>
<comment type="pathway">
    <text evidence="3">Cell wall biogenesis; peptidoglycan biosynthesis.</text>
</comment>
<dbReference type="GO" id="GO:0071555">
    <property type="term" value="P:cell wall organization"/>
    <property type="evidence" value="ECO:0007669"/>
    <property type="project" value="UniProtKB-KW"/>
</dbReference>
<organism evidence="16 17">
    <name type="scientific">Gracilibacillus boraciitolerans JCM 21714</name>
    <dbReference type="NCBI Taxonomy" id="1298598"/>
    <lineage>
        <taxon>Bacteria</taxon>
        <taxon>Bacillati</taxon>
        <taxon>Bacillota</taxon>
        <taxon>Bacilli</taxon>
        <taxon>Bacillales</taxon>
        <taxon>Bacillaceae</taxon>
        <taxon>Gracilibacillus</taxon>
    </lineage>
</organism>
<dbReference type="InterPro" id="IPR036138">
    <property type="entry name" value="PBP_dimer_sf"/>
</dbReference>
<comment type="caution">
    <text evidence="16">The sequence shown here is derived from an EMBL/GenBank/DDBJ whole genome shotgun (WGS) entry which is preliminary data.</text>
</comment>
<evidence type="ECO:0000259" key="15">
    <source>
        <dbReference type="Pfam" id="PF03717"/>
    </source>
</evidence>
<evidence type="ECO:0000313" key="17">
    <source>
        <dbReference type="Proteomes" id="UP000019102"/>
    </source>
</evidence>
<dbReference type="EMBL" id="BAVS01000001">
    <property type="protein sequence ID" value="GAE91191.1"/>
    <property type="molecule type" value="Genomic_DNA"/>
</dbReference>
<dbReference type="PANTHER" id="PTHR30627">
    <property type="entry name" value="PEPTIDOGLYCAN D,D-TRANSPEPTIDASE"/>
    <property type="match status" value="1"/>
</dbReference>
<evidence type="ECO:0000256" key="1">
    <source>
        <dbReference type="ARBA" id="ARBA00004167"/>
    </source>
</evidence>
<dbReference type="InterPro" id="IPR001460">
    <property type="entry name" value="PCN-bd_Tpept"/>
</dbReference>
<evidence type="ECO:0000256" key="6">
    <source>
        <dbReference type="ARBA" id="ARBA00022475"/>
    </source>
</evidence>
<dbReference type="RefSeq" id="WP_369403373.1">
    <property type="nucleotide sequence ID" value="NZ_BAVS01000001.1"/>
</dbReference>
<keyword evidence="16" id="KW-0131">Cell cycle</keyword>
<dbReference type="UniPathway" id="UPA00219"/>
<evidence type="ECO:0000256" key="13">
    <source>
        <dbReference type="ARBA" id="ARBA00034000"/>
    </source>
</evidence>
<evidence type="ECO:0000256" key="4">
    <source>
        <dbReference type="ARBA" id="ARBA00007171"/>
    </source>
</evidence>
<dbReference type="STRING" id="1298598.JCM21714_132"/>
<dbReference type="Gene3D" id="3.40.710.10">
    <property type="entry name" value="DD-peptidase/beta-lactamase superfamily"/>
    <property type="match status" value="1"/>
</dbReference>
<protein>
    <recommendedName>
        <fullName evidence="5">serine-type D-Ala-D-Ala carboxypeptidase</fullName>
        <ecNumber evidence="5">3.4.16.4</ecNumber>
    </recommendedName>
</protein>
<evidence type="ECO:0000256" key="5">
    <source>
        <dbReference type="ARBA" id="ARBA00012448"/>
    </source>
</evidence>
<dbReference type="AlphaFoldDB" id="W4VDD3"/>
<gene>
    <name evidence="16" type="ORF">JCM21714_132</name>
</gene>
<dbReference type="SUPFAM" id="SSF56601">
    <property type="entry name" value="beta-lactamase/transpeptidase-like"/>
    <property type="match status" value="1"/>
</dbReference>
<evidence type="ECO:0000256" key="9">
    <source>
        <dbReference type="ARBA" id="ARBA00022984"/>
    </source>
</evidence>
<dbReference type="Proteomes" id="UP000019102">
    <property type="component" value="Unassembled WGS sequence"/>
</dbReference>
<evidence type="ECO:0000313" key="16">
    <source>
        <dbReference type="EMBL" id="GAE91191.1"/>
    </source>
</evidence>
<keyword evidence="12" id="KW-0961">Cell wall biogenesis/degradation</keyword>
<evidence type="ECO:0000256" key="11">
    <source>
        <dbReference type="ARBA" id="ARBA00023136"/>
    </source>
</evidence>
<keyword evidence="8" id="KW-0133">Cell shape</keyword>
<feature type="domain" description="Penicillin-binding protein transpeptidase" evidence="14">
    <location>
        <begin position="216"/>
        <end position="545"/>
    </location>
</feature>
<evidence type="ECO:0000256" key="7">
    <source>
        <dbReference type="ARBA" id="ARBA00022692"/>
    </source>
</evidence>
<dbReference type="EC" id="3.4.16.4" evidence="5"/>
<dbReference type="eggNOG" id="COG0768">
    <property type="taxonomic scope" value="Bacteria"/>
</dbReference>
<dbReference type="GO" id="GO:0005886">
    <property type="term" value="C:plasma membrane"/>
    <property type="evidence" value="ECO:0007669"/>
    <property type="project" value="UniProtKB-SubCell"/>
</dbReference>
<dbReference type="GO" id="GO:0009252">
    <property type="term" value="P:peptidoglycan biosynthetic process"/>
    <property type="evidence" value="ECO:0007669"/>
    <property type="project" value="UniProtKB-UniPathway"/>
</dbReference>
<dbReference type="Pfam" id="PF03717">
    <property type="entry name" value="PBP_dimer"/>
    <property type="match status" value="1"/>
</dbReference>
<keyword evidence="17" id="KW-1185">Reference proteome</keyword>
<keyword evidence="10" id="KW-1133">Transmembrane helix</keyword>
<name>W4VDD3_9BACI</name>